<reference evidence="1" key="1">
    <citation type="submission" date="2025-08" db="UniProtKB">
        <authorList>
            <consortium name="RefSeq"/>
        </authorList>
    </citation>
    <scope>IDENTIFICATION</scope>
</reference>
<dbReference type="AlphaFoldDB" id="A0A1S3ZR07"/>
<evidence type="ECO:0000313" key="1">
    <source>
        <dbReference type="RefSeq" id="XP_016466816.1"/>
    </source>
</evidence>
<accession>A0A1S3ZR07</accession>
<dbReference type="RefSeq" id="XP_016466816.1">
    <property type="nucleotide sequence ID" value="XM_016611330.1"/>
</dbReference>
<dbReference type="KEGG" id="nta:107789504"/>
<dbReference type="PaxDb" id="4097-A0A1S3ZR07"/>
<proteinExistence type="predicted"/>
<gene>
    <name evidence="1" type="primary">LOC107789504</name>
</gene>
<protein>
    <submittedName>
        <fullName evidence="1">Uncharacterized protein isoform X1</fullName>
    </submittedName>
</protein>
<organism evidence="1">
    <name type="scientific">Nicotiana tabacum</name>
    <name type="common">Common tobacco</name>
    <dbReference type="NCBI Taxonomy" id="4097"/>
    <lineage>
        <taxon>Eukaryota</taxon>
        <taxon>Viridiplantae</taxon>
        <taxon>Streptophyta</taxon>
        <taxon>Embryophyta</taxon>
        <taxon>Tracheophyta</taxon>
        <taxon>Spermatophyta</taxon>
        <taxon>Magnoliopsida</taxon>
        <taxon>eudicotyledons</taxon>
        <taxon>Gunneridae</taxon>
        <taxon>Pentapetalae</taxon>
        <taxon>asterids</taxon>
        <taxon>lamiids</taxon>
        <taxon>Solanales</taxon>
        <taxon>Solanaceae</taxon>
        <taxon>Nicotianoideae</taxon>
        <taxon>Nicotianeae</taxon>
        <taxon>Nicotiana</taxon>
    </lineage>
</organism>
<name>A0A1S3ZR07_TOBAC</name>
<sequence length="109" mass="12606">MPPPLSPRPFSSQVLFFQKLLLNPSVFIKMSLSQLLRNFIFSMDCCYLLLLPSQFSVSLSILCFFRRHSFSIHSGYSETFFGAGDKRKNLEEEKGNMLMMFHLSLEILS</sequence>